<sequence length="129" mass="14490">MSFSLLADAVLVLHVAIVLFVVGGLLLVVGGNLAGWRWVNHWWLRLLHLAAIGFVVTEAWLGITCPLTTWEVALRVAAGQGGYAGGFLQHWLHRLLYWDAPAWVFTLAYTLFGLAVAWAWWRWPPRRSG</sequence>
<dbReference type="Proteomes" id="UP000252884">
    <property type="component" value="Unassembled WGS sequence"/>
</dbReference>
<comment type="caution">
    <text evidence="2">The sequence shown here is derived from an EMBL/GenBank/DDBJ whole genome shotgun (WGS) entry which is preliminary data.</text>
</comment>
<evidence type="ECO:0000256" key="1">
    <source>
        <dbReference type="SAM" id="Phobius"/>
    </source>
</evidence>
<accession>A0A368X983</accession>
<dbReference type="RefSeq" id="WP_114472506.1">
    <property type="nucleotide sequence ID" value="NZ_QPJK01000017.1"/>
</dbReference>
<gene>
    <name evidence="2" type="ORF">DES41_1174</name>
</gene>
<keyword evidence="1" id="KW-0472">Membrane</keyword>
<protein>
    <submittedName>
        <fullName evidence="2">Uncharacterized protein DUF2784</fullName>
    </submittedName>
</protein>
<feature type="transmembrane region" description="Helical" evidence="1">
    <location>
        <begin position="42"/>
        <end position="63"/>
    </location>
</feature>
<evidence type="ECO:0000313" key="3">
    <source>
        <dbReference type="Proteomes" id="UP000252884"/>
    </source>
</evidence>
<dbReference type="OrthoDB" id="370375at2"/>
<dbReference type="AlphaFoldDB" id="A0A368X983"/>
<name>A0A368X983_9BURK</name>
<proteinExistence type="predicted"/>
<keyword evidence="3" id="KW-1185">Reference proteome</keyword>
<dbReference type="EMBL" id="QPJK01000017">
    <property type="protein sequence ID" value="RCW63786.1"/>
    <property type="molecule type" value="Genomic_DNA"/>
</dbReference>
<feature type="transmembrane region" description="Helical" evidence="1">
    <location>
        <begin position="6"/>
        <end position="30"/>
    </location>
</feature>
<keyword evidence="1" id="KW-1133">Transmembrane helix</keyword>
<organism evidence="2 3">
    <name type="scientific">Pseudorhodoferax soli</name>
    <dbReference type="NCBI Taxonomy" id="545864"/>
    <lineage>
        <taxon>Bacteria</taxon>
        <taxon>Pseudomonadati</taxon>
        <taxon>Pseudomonadota</taxon>
        <taxon>Betaproteobacteria</taxon>
        <taxon>Burkholderiales</taxon>
        <taxon>Comamonadaceae</taxon>
    </lineage>
</organism>
<dbReference type="Pfam" id="PF10861">
    <property type="entry name" value="DUF2784"/>
    <property type="match status" value="1"/>
</dbReference>
<reference evidence="2 3" key="1">
    <citation type="submission" date="2018-07" db="EMBL/GenBank/DDBJ databases">
        <title>Genomic Encyclopedia of Type Strains, Phase IV (KMG-IV): sequencing the most valuable type-strain genomes for metagenomic binning, comparative biology and taxonomic classification.</title>
        <authorList>
            <person name="Goeker M."/>
        </authorList>
    </citation>
    <scope>NUCLEOTIDE SEQUENCE [LARGE SCALE GENOMIC DNA]</scope>
    <source>
        <strain evidence="2 3">DSM 21634</strain>
    </source>
</reference>
<keyword evidence="1" id="KW-0812">Transmembrane</keyword>
<feature type="transmembrane region" description="Helical" evidence="1">
    <location>
        <begin position="100"/>
        <end position="121"/>
    </location>
</feature>
<evidence type="ECO:0000313" key="2">
    <source>
        <dbReference type="EMBL" id="RCW63786.1"/>
    </source>
</evidence>
<dbReference type="InterPro" id="IPR021218">
    <property type="entry name" value="DUF2784"/>
</dbReference>